<comment type="caution">
    <text evidence="1">The sequence shown here is derived from an EMBL/GenBank/DDBJ whole genome shotgun (WGS) entry which is preliminary data.</text>
</comment>
<evidence type="ECO:0000313" key="1">
    <source>
        <dbReference type="EMBL" id="KAG6945052.1"/>
    </source>
</evidence>
<dbReference type="Proteomes" id="UP000709295">
    <property type="component" value="Unassembled WGS sequence"/>
</dbReference>
<evidence type="ECO:0000313" key="2">
    <source>
        <dbReference type="Proteomes" id="UP000709295"/>
    </source>
</evidence>
<dbReference type="EMBL" id="JAENGY010002203">
    <property type="protein sequence ID" value="KAG6945052.1"/>
    <property type="molecule type" value="Genomic_DNA"/>
</dbReference>
<feature type="non-terminal residue" evidence="1">
    <location>
        <position position="1"/>
    </location>
</feature>
<name>A0A8J5LYW4_9STRA</name>
<sequence>YDTSVTSKTPKPFTEPLRSRTSKVDIYIVLLRGADGARTQEHRRQRQFDHCIVVGFDGVSQGADNVYETILNKYYGRSTPTAGVLSSVPNSPSSSEPTSTHRLLLSNAPALYLLRGCSYPPRQMRCCIDGDGDQGFDDDFF</sequence>
<gene>
    <name evidence="1" type="ORF">JG688_00016766</name>
</gene>
<accession>A0A8J5LYW4</accession>
<protein>
    <submittedName>
        <fullName evidence="1">Uncharacterized protein</fullName>
    </submittedName>
</protein>
<organism evidence="1 2">
    <name type="scientific">Phytophthora aleatoria</name>
    <dbReference type="NCBI Taxonomy" id="2496075"/>
    <lineage>
        <taxon>Eukaryota</taxon>
        <taxon>Sar</taxon>
        <taxon>Stramenopiles</taxon>
        <taxon>Oomycota</taxon>
        <taxon>Peronosporomycetes</taxon>
        <taxon>Peronosporales</taxon>
        <taxon>Peronosporaceae</taxon>
        <taxon>Phytophthora</taxon>
    </lineage>
</organism>
<dbReference type="AlphaFoldDB" id="A0A8J5LYW4"/>
<proteinExistence type="predicted"/>
<keyword evidence="2" id="KW-1185">Reference proteome</keyword>
<reference evidence="1" key="1">
    <citation type="submission" date="2021-01" db="EMBL/GenBank/DDBJ databases">
        <title>Phytophthora aleatoria, a newly-described species from Pinus radiata is distinct from Phytophthora cactorum isolates based on comparative genomics.</title>
        <authorList>
            <person name="Mcdougal R."/>
            <person name="Panda P."/>
            <person name="Williams N."/>
            <person name="Studholme D.J."/>
        </authorList>
    </citation>
    <scope>NUCLEOTIDE SEQUENCE</scope>
    <source>
        <strain evidence="1">NZFS 4037</strain>
    </source>
</reference>